<sequence length="282" mass="31362">MKPSTTLRFAVTGASGFLGRHVVQYCLNNNLECVVSGRNSLAQDSRCRFVALDITHPPPDAFEQLGCPDVLIHLAWNGLPNYHSRQHFERELLHQYRFLQCLIDAGLPKLVVAGTCFEYGLHSGALLEQMPTNPCTAYGLAKDTLRRQLTFLTANTTTTLIWARLFYLWGAGQAASSLYSQLLAAAQRGESVFKMSGGEQLRDYLPVTEAARYLVNLAIHPCAFNLVNLCSGRPIAVRSLVEHWITTHGLAISPQLGCYPYPDYEPLAFWGDASRLQQIFSV</sequence>
<evidence type="ECO:0000313" key="2">
    <source>
        <dbReference type="EMBL" id="SDY31360.1"/>
    </source>
</evidence>
<proteinExistence type="predicted"/>
<dbReference type="STRING" id="61595.SAMN05421644_1489"/>
<evidence type="ECO:0000259" key="1">
    <source>
        <dbReference type="Pfam" id="PF01370"/>
    </source>
</evidence>
<dbReference type="Proteomes" id="UP000198672">
    <property type="component" value="Unassembled WGS sequence"/>
</dbReference>
<dbReference type="InterPro" id="IPR050177">
    <property type="entry name" value="Lipid_A_modif_metabolic_enz"/>
</dbReference>
<keyword evidence="3" id="KW-1185">Reference proteome</keyword>
<organism evidence="2 3">
    <name type="scientific">Allochromatium warmingii</name>
    <name type="common">Chromatium warmingii</name>
    <dbReference type="NCBI Taxonomy" id="61595"/>
    <lineage>
        <taxon>Bacteria</taxon>
        <taxon>Pseudomonadati</taxon>
        <taxon>Pseudomonadota</taxon>
        <taxon>Gammaproteobacteria</taxon>
        <taxon>Chromatiales</taxon>
        <taxon>Chromatiaceae</taxon>
        <taxon>Allochromatium</taxon>
    </lineage>
</organism>
<dbReference type="Gene3D" id="3.40.50.720">
    <property type="entry name" value="NAD(P)-binding Rossmann-like Domain"/>
    <property type="match status" value="1"/>
</dbReference>
<dbReference type="InterPro" id="IPR036291">
    <property type="entry name" value="NAD(P)-bd_dom_sf"/>
</dbReference>
<dbReference type="PANTHER" id="PTHR43245">
    <property type="entry name" value="BIFUNCTIONAL POLYMYXIN RESISTANCE PROTEIN ARNA"/>
    <property type="match status" value="1"/>
</dbReference>
<dbReference type="Gene3D" id="3.90.25.10">
    <property type="entry name" value="UDP-galactose 4-epimerase, domain 1"/>
    <property type="match status" value="1"/>
</dbReference>
<gene>
    <name evidence="2" type="ORF">SAMN05421644_1489</name>
</gene>
<dbReference type="PANTHER" id="PTHR43245:SF13">
    <property type="entry name" value="UDP-D-APIOSE_UDP-D-XYLOSE SYNTHASE 2"/>
    <property type="match status" value="1"/>
</dbReference>
<dbReference type="Pfam" id="PF01370">
    <property type="entry name" value="Epimerase"/>
    <property type="match status" value="1"/>
</dbReference>
<accession>A0A1H3IUJ5</accession>
<dbReference type="RefSeq" id="WP_091334993.1">
    <property type="nucleotide sequence ID" value="NZ_FNOW01000048.1"/>
</dbReference>
<evidence type="ECO:0000313" key="3">
    <source>
        <dbReference type="Proteomes" id="UP000198672"/>
    </source>
</evidence>
<dbReference type="InterPro" id="IPR001509">
    <property type="entry name" value="Epimerase_deHydtase"/>
</dbReference>
<dbReference type="OrthoDB" id="9803010at2"/>
<name>A0A1H3IUJ5_ALLWA</name>
<dbReference type="SUPFAM" id="SSF51735">
    <property type="entry name" value="NAD(P)-binding Rossmann-fold domains"/>
    <property type="match status" value="1"/>
</dbReference>
<protein>
    <submittedName>
        <fullName evidence="2">dTDP-6-deoxy-L-talose 4-dehydrogenase (NAD+)</fullName>
    </submittedName>
</protein>
<reference evidence="3" key="1">
    <citation type="submission" date="2016-10" db="EMBL/GenBank/DDBJ databases">
        <authorList>
            <person name="Varghese N."/>
            <person name="Submissions S."/>
        </authorList>
    </citation>
    <scope>NUCLEOTIDE SEQUENCE [LARGE SCALE GENOMIC DNA]</scope>
    <source>
        <strain evidence="3">DSM 173</strain>
    </source>
</reference>
<dbReference type="AlphaFoldDB" id="A0A1H3IUJ5"/>
<dbReference type="EMBL" id="FNOW01000048">
    <property type="protein sequence ID" value="SDY31360.1"/>
    <property type="molecule type" value="Genomic_DNA"/>
</dbReference>
<feature type="domain" description="NAD-dependent epimerase/dehydratase" evidence="1">
    <location>
        <begin position="11"/>
        <end position="220"/>
    </location>
</feature>